<evidence type="ECO:0000313" key="2">
    <source>
        <dbReference type="EMBL" id="MBB4674549.1"/>
    </source>
</evidence>
<dbReference type="Pfam" id="PF12770">
    <property type="entry name" value="CHAT"/>
    <property type="match status" value="1"/>
</dbReference>
<sequence>MSLVDRAAAEPEPVLREAVAALASARGAERVRLRLAACLAHVELGEPAPAARHARLALAAAERAGLGGLAASVRLARAWLAVDRGRPRAALAELDRARGLAGVELAKARCLRGAAYFALREPAEAELTAAVAGLTAEPRWLANALIVRGADACYRGQAVRGRADFAAAEGILAELGLPERAAVCVHNQGFAALRSGDSVAALRLFDAAEQAGADPLRHPEMLLDRAEALPPEEAGPVLRRAIVLLRAAGKERKLAEAMVSLARCSLRGRDFAAAAGAALEAVELLRRQRRPGWAALARALGLHSTLLARTGGSLGAVGRIADRCARAGWSAEADELRLVAGRIALRDGREALGRRLLGQIHGKATRWRARAELAGGGEVLRVCRRGLRAGWDQELAEFGLGAALADGDAATVLRWARRCRGDELAGPDVLEYFVHENRIWVGCRGRVHRLGEVRALRLELAGWRLAGGSALGIQRLVWPAAEIGAAVTVVVPEELAGVPWGALPALAGRETTVLPPGWKPGVPRSGEPLWVAGPGLPGAEAEVRALHAVHGGRLLVRARVAETLRAVASAGTVHVAAHGRQHNGCLELADGPVRLAEVLARAGGLTVLSACGLGRVLRAGRGAVIASVVEVADAGTGAMMLALHERLRHEPPAAALAAVARLHGHRGFVCVGQAVSLPRRSRASSRTSSRLQ</sequence>
<keyword evidence="3" id="KW-1185">Reference proteome</keyword>
<dbReference type="AlphaFoldDB" id="A0A7W7C4W8"/>
<feature type="domain" description="CHAT" evidence="1">
    <location>
        <begin position="534"/>
        <end position="658"/>
    </location>
</feature>
<proteinExistence type="predicted"/>
<dbReference type="RefSeq" id="WP_185000655.1">
    <property type="nucleotide sequence ID" value="NZ_BAAAUI010000003.1"/>
</dbReference>
<protein>
    <submittedName>
        <fullName evidence="2">Tetratricopeptide (TPR) repeat protein</fullName>
    </submittedName>
</protein>
<dbReference type="EMBL" id="JACHMH010000001">
    <property type="protein sequence ID" value="MBB4674549.1"/>
    <property type="molecule type" value="Genomic_DNA"/>
</dbReference>
<dbReference type="InterPro" id="IPR024983">
    <property type="entry name" value="CHAT_dom"/>
</dbReference>
<reference evidence="2 3" key="1">
    <citation type="submission" date="2020-08" db="EMBL/GenBank/DDBJ databases">
        <title>Sequencing the genomes of 1000 actinobacteria strains.</title>
        <authorList>
            <person name="Klenk H.-P."/>
        </authorList>
    </citation>
    <scope>NUCLEOTIDE SEQUENCE [LARGE SCALE GENOMIC DNA]</scope>
    <source>
        <strain evidence="2 3">DSM 44230</strain>
    </source>
</reference>
<comment type="caution">
    <text evidence="2">The sequence shown here is derived from an EMBL/GenBank/DDBJ whole genome shotgun (WGS) entry which is preliminary data.</text>
</comment>
<organism evidence="2 3">
    <name type="scientific">Crossiella cryophila</name>
    <dbReference type="NCBI Taxonomy" id="43355"/>
    <lineage>
        <taxon>Bacteria</taxon>
        <taxon>Bacillati</taxon>
        <taxon>Actinomycetota</taxon>
        <taxon>Actinomycetes</taxon>
        <taxon>Pseudonocardiales</taxon>
        <taxon>Pseudonocardiaceae</taxon>
        <taxon>Crossiella</taxon>
    </lineage>
</organism>
<name>A0A7W7C4W8_9PSEU</name>
<evidence type="ECO:0000259" key="1">
    <source>
        <dbReference type="Pfam" id="PF12770"/>
    </source>
</evidence>
<gene>
    <name evidence="2" type="ORF">HNR67_000667</name>
</gene>
<accession>A0A7W7C4W8</accession>
<evidence type="ECO:0000313" key="3">
    <source>
        <dbReference type="Proteomes" id="UP000533598"/>
    </source>
</evidence>
<dbReference type="Proteomes" id="UP000533598">
    <property type="component" value="Unassembled WGS sequence"/>
</dbReference>